<reference evidence="2" key="2">
    <citation type="submission" date="2016-02" db="EMBL/GenBank/DDBJ databases">
        <title>Draft genome sequence of five rapidly growing Mycobacterium species.</title>
        <authorList>
            <person name="Katahira K."/>
            <person name="Gotou Y."/>
            <person name="Iida K."/>
            <person name="Ogura Y."/>
            <person name="Hayashi T."/>
        </authorList>
    </citation>
    <scope>NUCLEOTIDE SEQUENCE [LARGE SCALE GENOMIC DNA]</scope>
    <source>
        <strain evidence="2">JCM6362</strain>
    </source>
</reference>
<accession>A0A124E7Q0</accession>
<evidence type="ECO:0000313" key="1">
    <source>
        <dbReference type="EMBL" id="GAT13254.1"/>
    </source>
</evidence>
<proteinExistence type="predicted"/>
<dbReference type="OrthoDB" id="4638263at2"/>
<dbReference type="RefSeq" id="WP_003927617.1">
    <property type="nucleotide sequence ID" value="NZ_JACKTR010000031.1"/>
</dbReference>
<evidence type="ECO:0008006" key="3">
    <source>
        <dbReference type="Google" id="ProtNLM"/>
    </source>
</evidence>
<dbReference type="InterPro" id="IPR029064">
    <property type="entry name" value="Ribosomal_eL30-like_sf"/>
</dbReference>
<name>A0A124E7Q0_MYCTH</name>
<gene>
    <name evidence="1" type="ORF">RMCT_0225</name>
</gene>
<dbReference type="EMBL" id="BCTB01000002">
    <property type="protein sequence ID" value="GAT13254.1"/>
    <property type="molecule type" value="Genomic_DNA"/>
</dbReference>
<comment type="caution">
    <text evidence="1">The sequence shown here is derived from an EMBL/GenBank/DDBJ whole genome shotgun (WGS) entry which is preliminary data.</text>
</comment>
<reference evidence="1 2" key="1">
    <citation type="journal article" date="2016" name="Genome Announc.">
        <title>Draft Genome Sequences of Five Rapidly Growing Mycobacterium Species, M. thermoresistibile, M. fortuitum subsp. acetamidolyticum, M. canariasense, M. brisbanense, and M. novocastrense.</title>
        <authorList>
            <person name="Katahira K."/>
            <person name="Ogura Y."/>
            <person name="Gotoh Y."/>
            <person name="Hayashi T."/>
        </authorList>
    </citation>
    <scope>NUCLEOTIDE SEQUENCE [LARGE SCALE GENOMIC DNA]</scope>
    <source>
        <strain evidence="1 2">JCM6362</strain>
    </source>
</reference>
<dbReference type="Pfam" id="PF18854">
    <property type="entry name" value="baeRF_family10"/>
    <property type="match status" value="1"/>
</dbReference>
<dbReference type="InterPro" id="IPR041202">
    <property type="entry name" value="BaeRF_family10"/>
</dbReference>
<dbReference type="Gene3D" id="3.30.1330.30">
    <property type="match status" value="1"/>
</dbReference>
<dbReference type="OMA" id="YDPEVRY"/>
<organism evidence="1 2">
    <name type="scientific">Mycolicibacterium thermoresistibile</name>
    <name type="common">Mycobacterium thermoresistibile</name>
    <dbReference type="NCBI Taxonomy" id="1797"/>
    <lineage>
        <taxon>Bacteria</taxon>
        <taxon>Bacillati</taxon>
        <taxon>Actinomycetota</taxon>
        <taxon>Actinomycetes</taxon>
        <taxon>Mycobacteriales</taxon>
        <taxon>Mycobacteriaceae</taxon>
        <taxon>Mycolicibacterium</taxon>
    </lineage>
</organism>
<dbReference type="STRING" id="1797.RMCT_0225"/>
<sequence>MVALERLDADSLRDLSRRTDKIGVLSVYVDADPKPDPNLSGVATDLKNRFRELQRRMAEDKSERGRDVTAALERVWTQIEWMTSPMFPGRGRVAFFGLGDGWTERHEIAMPVANRLVLDDGPFIHPLLEALDEGRPAGVIILATQEARLLEWRVGTLQTVSVMEQPYVEAPHERAGQIGGGPPGQFNAPVREQRQARERVLTERFVEEIIGVATELAGQRGWERILLSGGPRWTESAVAKFPPPLRDNVFGDTRVLSGLDDAELAATVTEWAHEQHREREKQLVDRIREATGHRRSALGLSEVAGALNAGRVAHLVYDPEVRYVGSVGADGSLYAGDEVGPTGEASKDPRFTERLIERALETRATVSPVEGAAKGELRDAEGVAALLRW</sequence>
<evidence type="ECO:0000313" key="2">
    <source>
        <dbReference type="Proteomes" id="UP000069654"/>
    </source>
</evidence>
<dbReference type="Proteomes" id="UP000069654">
    <property type="component" value="Unassembled WGS sequence"/>
</dbReference>
<dbReference type="AlphaFoldDB" id="A0A124E7Q0"/>
<protein>
    <recommendedName>
        <fullName evidence="3">Peptide chain release factor 1</fullName>
    </recommendedName>
</protein>